<feature type="region of interest" description="Disordered" evidence="1">
    <location>
        <begin position="89"/>
        <end position="132"/>
    </location>
</feature>
<sequence>MVLVTLFLRDVGGDNDELDVKKAKGEVRMPCGTSEIKEDEFNAGNAKGVQKWRRELLLPDLERQRQRSCVCTCTALASSVTMYKEASEVSKPSSFGSSSAFPRSAGADSCYESWSEPGAEMPASSGLPFSTL</sequence>
<evidence type="ECO:0000313" key="2">
    <source>
        <dbReference type="EMBL" id="PMD17311.1"/>
    </source>
</evidence>
<feature type="compositionally biased region" description="Low complexity" evidence="1">
    <location>
        <begin position="90"/>
        <end position="106"/>
    </location>
</feature>
<dbReference type="EMBL" id="KZ613500">
    <property type="protein sequence ID" value="PMD17311.1"/>
    <property type="molecule type" value="Genomic_DNA"/>
</dbReference>
<evidence type="ECO:0000256" key="1">
    <source>
        <dbReference type="SAM" id="MobiDB-lite"/>
    </source>
</evidence>
<gene>
    <name evidence="2" type="ORF">NA56DRAFT_662298</name>
</gene>
<name>A0A2J6PTH3_9HELO</name>
<keyword evidence="3" id="KW-1185">Reference proteome</keyword>
<protein>
    <submittedName>
        <fullName evidence="2">Uncharacterized protein</fullName>
    </submittedName>
</protein>
<evidence type="ECO:0000313" key="3">
    <source>
        <dbReference type="Proteomes" id="UP000235672"/>
    </source>
</evidence>
<dbReference type="AlphaFoldDB" id="A0A2J6PTH3"/>
<accession>A0A2J6PTH3</accession>
<reference evidence="2 3" key="1">
    <citation type="submission" date="2016-05" db="EMBL/GenBank/DDBJ databases">
        <title>A degradative enzymes factory behind the ericoid mycorrhizal symbiosis.</title>
        <authorList>
            <consortium name="DOE Joint Genome Institute"/>
            <person name="Martino E."/>
            <person name="Morin E."/>
            <person name="Grelet G."/>
            <person name="Kuo A."/>
            <person name="Kohler A."/>
            <person name="Daghino S."/>
            <person name="Barry K."/>
            <person name="Choi C."/>
            <person name="Cichocki N."/>
            <person name="Clum A."/>
            <person name="Copeland A."/>
            <person name="Hainaut M."/>
            <person name="Haridas S."/>
            <person name="Labutti K."/>
            <person name="Lindquist E."/>
            <person name="Lipzen A."/>
            <person name="Khouja H.-R."/>
            <person name="Murat C."/>
            <person name="Ohm R."/>
            <person name="Olson A."/>
            <person name="Spatafora J."/>
            <person name="Veneault-Fourrey C."/>
            <person name="Henrissat B."/>
            <person name="Grigoriev I."/>
            <person name="Martin F."/>
            <person name="Perotto S."/>
        </authorList>
    </citation>
    <scope>NUCLEOTIDE SEQUENCE [LARGE SCALE GENOMIC DNA]</scope>
    <source>
        <strain evidence="2 3">UAMH 7357</strain>
    </source>
</reference>
<dbReference type="Proteomes" id="UP000235672">
    <property type="component" value="Unassembled WGS sequence"/>
</dbReference>
<organism evidence="2 3">
    <name type="scientific">Hyaloscypha hepaticicola</name>
    <dbReference type="NCBI Taxonomy" id="2082293"/>
    <lineage>
        <taxon>Eukaryota</taxon>
        <taxon>Fungi</taxon>
        <taxon>Dikarya</taxon>
        <taxon>Ascomycota</taxon>
        <taxon>Pezizomycotina</taxon>
        <taxon>Leotiomycetes</taxon>
        <taxon>Helotiales</taxon>
        <taxon>Hyaloscyphaceae</taxon>
        <taxon>Hyaloscypha</taxon>
    </lineage>
</organism>
<proteinExistence type="predicted"/>